<proteinExistence type="predicted"/>
<evidence type="ECO:0000313" key="2">
    <source>
        <dbReference type="Proteomes" id="UP000619479"/>
    </source>
</evidence>
<organism evidence="1 2">
    <name type="scientific">Actinoplanes cyaneus</name>
    <dbReference type="NCBI Taxonomy" id="52696"/>
    <lineage>
        <taxon>Bacteria</taxon>
        <taxon>Bacillati</taxon>
        <taxon>Actinomycetota</taxon>
        <taxon>Actinomycetes</taxon>
        <taxon>Micromonosporales</taxon>
        <taxon>Micromonosporaceae</taxon>
        <taxon>Actinoplanes</taxon>
    </lineage>
</organism>
<reference evidence="1" key="1">
    <citation type="submission" date="2021-01" db="EMBL/GenBank/DDBJ databases">
        <title>Whole genome shotgun sequence of Actinoplanes cyaneus NBRC 14990.</title>
        <authorList>
            <person name="Komaki H."/>
            <person name="Tamura T."/>
        </authorList>
    </citation>
    <scope>NUCLEOTIDE SEQUENCE</scope>
    <source>
        <strain evidence="1">NBRC 14990</strain>
    </source>
</reference>
<protein>
    <recommendedName>
        <fullName evidence="3">Response regulatory domain-containing protein</fullName>
    </recommendedName>
</protein>
<sequence length="51" mass="5735">MIRIVLVDDQHLVRAGFRMVLDYQDDMTVVGEAATAPRRRACSAAQRRTSS</sequence>
<evidence type="ECO:0008006" key="3">
    <source>
        <dbReference type="Google" id="ProtNLM"/>
    </source>
</evidence>
<gene>
    <name evidence="1" type="ORF">Acy02nite_82090</name>
</gene>
<evidence type="ECO:0000313" key="1">
    <source>
        <dbReference type="EMBL" id="GID70328.1"/>
    </source>
</evidence>
<dbReference type="Proteomes" id="UP000619479">
    <property type="component" value="Unassembled WGS sequence"/>
</dbReference>
<dbReference type="Gene3D" id="3.40.50.2300">
    <property type="match status" value="1"/>
</dbReference>
<name>A0A919MAA8_9ACTN</name>
<dbReference type="InterPro" id="IPR011006">
    <property type="entry name" value="CheY-like_superfamily"/>
</dbReference>
<dbReference type="AlphaFoldDB" id="A0A919MAA8"/>
<keyword evidence="2" id="KW-1185">Reference proteome</keyword>
<comment type="caution">
    <text evidence="1">The sequence shown here is derived from an EMBL/GenBank/DDBJ whole genome shotgun (WGS) entry which is preliminary data.</text>
</comment>
<dbReference type="SUPFAM" id="SSF52172">
    <property type="entry name" value="CheY-like"/>
    <property type="match status" value="1"/>
</dbReference>
<accession>A0A919MAA8</accession>
<dbReference type="EMBL" id="BOMH01000073">
    <property type="protein sequence ID" value="GID70328.1"/>
    <property type="molecule type" value="Genomic_DNA"/>
</dbReference>